<proteinExistence type="inferred from homology"/>
<dbReference type="GO" id="GO:0043190">
    <property type="term" value="C:ATP-binding cassette (ABC) transporter complex"/>
    <property type="evidence" value="ECO:0007669"/>
    <property type="project" value="InterPro"/>
</dbReference>
<reference evidence="11 12" key="1">
    <citation type="submission" date="2014-02" db="EMBL/GenBank/DDBJ databases">
        <title>Aquamicrobium defluvii Genome sequencing.</title>
        <authorList>
            <person name="Wang X."/>
        </authorList>
    </citation>
    <scope>NUCLEOTIDE SEQUENCE [LARGE SCALE GENOMIC DNA]</scope>
    <source>
        <strain evidence="11 12">W13Z1</strain>
    </source>
</reference>
<dbReference type="NCBIfam" id="TIGR01726">
    <property type="entry name" value="HEQRo_perm_3TM"/>
    <property type="match status" value="1"/>
</dbReference>
<evidence type="ECO:0000256" key="5">
    <source>
        <dbReference type="ARBA" id="ARBA00022519"/>
    </source>
</evidence>
<keyword evidence="7 9" id="KW-1133">Transmembrane helix</keyword>
<dbReference type="RefSeq" id="WP_035026986.1">
    <property type="nucleotide sequence ID" value="NZ_KK073888.1"/>
</dbReference>
<keyword evidence="8 9" id="KW-0472">Membrane</keyword>
<evidence type="ECO:0000256" key="3">
    <source>
        <dbReference type="ARBA" id="ARBA00022448"/>
    </source>
</evidence>
<feature type="transmembrane region" description="Helical" evidence="9">
    <location>
        <begin position="146"/>
        <end position="168"/>
    </location>
</feature>
<keyword evidence="5" id="KW-0997">Cell inner membrane</keyword>
<name>A0A011T5E7_9HYPH</name>
<dbReference type="PATRIC" id="fig|69279.3.peg.2481"/>
<dbReference type="PANTHER" id="PTHR30133">
    <property type="entry name" value="CATIONIC AMINO ACID TRANSPORTER, MEMBRANE COMPONENT"/>
    <property type="match status" value="1"/>
</dbReference>
<evidence type="ECO:0000256" key="4">
    <source>
        <dbReference type="ARBA" id="ARBA00022475"/>
    </source>
</evidence>
<dbReference type="EMBL" id="JENY01000015">
    <property type="protein sequence ID" value="EXL06794.1"/>
    <property type="molecule type" value="Genomic_DNA"/>
</dbReference>
<dbReference type="PANTHER" id="PTHR30133:SF2">
    <property type="entry name" value="ARGININE ABC TRANSPORTER PERMEASE PROTEIN ARTQ"/>
    <property type="match status" value="1"/>
</dbReference>
<feature type="domain" description="ABC transmembrane type-1" evidence="10">
    <location>
        <begin position="14"/>
        <end position="209"/>
    </location>
</feature>
<evidence type="ECO:0000256" key="7">
    <source>
        <dbReference type="ARBA" id="ARBA00022989"/>
    </source>
</evidence>
<sequence>MDLQGFGAQLLAGAWLTIQLAVCAALLGSALGFATMLAKISDSRLLRAAGFGFANLFRALPELLVILIVYFGLPQMLMALSGQRVEIGPFVAGVIALSLIFSAYSSEVFRGAWRGIPKGQVEAAMASGMGPWLILRRIRFPQIVRLSLPSLGNLWLVLLKDTSLVAVIGLQELMRKAQMATSVTKDPFTFYGTAALLYVVISIVSSAGLQAMERRSRRGLAA</sequence>
<dbReference type="STRING" id="69279.BG36_05480"/>
<dbReference type="CDD" id="cd06261">
    <property type="entry name" value="TM_PBP2"/>
    <property type="match status" value="1"/>
</dbReference>
<dbReference type="InterPro" id="IPR000515">
    <property type="entry name" value="MetI-like"/>
</dbReference>
<keyword evidence="3 9" id="KW-0813">Transport</keyword>
<dbReference type="Proteomes" id="UP000019849">
    <property type="component" value="Unassembled WGS sequence"/>
</dbReference>
<evidence type="ECO:0000256" key="8">
    <source>
        <dbReference type="ARBA" id="ARBA00023136"/>
    </source>
</evidence>
<feature type="transmembrane region" description="Helical" evidence="9">
    <location>
        <begin position="87"/>
        <end position="104"/>
    </location>
</feature>
<evidence type="ECO:0000256" key="9">
    <source>
        <dbReference type="RuleBase" id="RU363032"/>
    </source>
</evidence>
<keyword evidence="6 9" id="KW-0812">Transmembrane</keyword>
<feature type="transmembrane region" description="Helical" evidence="9">
    <location>
        <begin position="188"/>
        <end position="209"/>
    </location>
</feature>
<dbReference type="GO" id="GO:0022857">
    <property type="term" value="F:transmembrane transporter activity"/>
    <property type="evidence" value="ECO:0007669"/>
    <property type="project" value="InterPro"/>
</dbReference>
<dbReference type="Pfam" id="PF00528">
    <property type="entry name" value="BPD_transp_1"/>
    <property type="match status" value="1"/>
</dbReference>
<dbReference type="Gene3D" id="1.10.3720.10">
    <property type="entry name" value="MetI-like"/>
    <property type="match status" value="1"/>
</dbReference>
<keyword evidence="4" id="KW-1003">Cell membrane</keyword>
<evidence type="ECO:0000256" key="6">
    <source>
        <dbReference type="ARBA" id="ARBA00022692"/>
    </source>
</evidence>
<evidence type="ECO:0000259" key="10">
    <source>
        <dbReference type="PROSITE" id="PS50928"/>
    </source>
</evidence>
<comment type="subcellular location">
    <subcellularLocation>
        <location evidence="1">Cell inner membrane</location>
        <topology evidence="1">Multi-pass membrane protein</topology>
    </subcellularLocation>
    <subcellularLocation>
        <location evidence="9">Cell membrane</location>
        <topology evidence="9">Multi-pass membrane protein</topology>
    </subcellularLocation>
</comment>
<evidence type="ECO:0000256" key="1">
    <source>
        <dbReference type="ARBA" id="ARBA00004429"/>
    </source>
</evidence>
<dbReference type="InterPro" id="IPR035906">
    <property type="entry name" value="MetI-like_sf"/>
</dbReference>
<dbReference type="HOGENOM" id="CLU_019602_1_4_5"/>
<dbReference type="eggNOG" id="COG4215">
    <property type="taxonomic scope" value="Bacteria"/>
</dbReference>
<dbReference type="PROSITE" id="PS50928">
    <property type="entry name" value="ABC_TM1"/>
    <property type="match status" value="1"/>
</dbReference>
<evidence type="ECO:0000313" key="11">
    <source>
        <dbReference type="EMBL" id="EXL06794.1"/>
    </source>
</evidence>
<evidence type="ECO:0000313" key="12">
    <source>
        <dbReference type="Proteomes" id="UP000019849"/>
    </source>
</evidence>
<feature type="transmembrane region" description="Helical" evidence="9">
    <location>
        <begin position="59"/>
        <end position="81"/>
    </location>
</feature>
<gene>
    <name evidence="11" type="ORF">BG36_05480</name>
</gene>
<evidence type="ECO:0000256" key="2">
    <source>
        <dbReference type="ARBA" id="ARBA00010072"/>
    </source>
</evidence>
<organism evidence="11 12">
    <name type="scientific">Aquamicrobium defluvii</name>
    <dbReference type="NCBI Taxonomy" id="69279"/>
    <lineage>
        <taxon>Bacteria</taxon>
        <taxon>Pseudomonadati</taxon>
        <taxon>Pseudomonadota</taxon>
        <taxon>Alphaproteobacteria</taxon>
        <taxon>Hyphomicrobiales</taxon>
        <taxon>Phyllobacteriaceae</taxon>
        <taxon>Aquamicrobium</taxon>
    </lineage>
</organism>
<comment type="similarity">
    <text evidence="2">Belongs to the binding-protein-dependent transport system permease family. HisMQ subfamily.</text>
</comment>
<dbReference type="SUPFAM" id="SSF161098">
    <property type="entry name" value="MetI-like"/>
    <property type="match status" value="1"/>
</dbReference>
<feature type="transmembrane region" description="Helical" evidence="9">
    <location>
        <begin position="12"/>
        <end position="38"/>
    </location>
</feature>
<dbReference type="InterPro" id="IPR010065">
    <property type="entry name" value="AA_ABC_transptr_permease_3TM"/>
</dbReference>
<comment type="caution">
    <text evidence="11">The sequence shown here is derived from an EMBL/GenBank/DDBJ whole genome shotgun (WGS) entry which is preliminary data.</text>
</comment>
<protein>
    <submittedName>
        <fullName evidence="11">ABC transporter permease</fullName>
    </submittedName>
</protein>
<dbReference type="AlphaFoldDB" id="A0A011T5E7"/>
<accession>A0A011T5E7</accession>
<dbReference type="InterPro" id="IPR051613">
    <property type="entry name" value="ABC_transp_permease_HisMQ"/>
</dbReference>